<reference evidence="2 3" key="1">
    <citation type="submission" date="2011-02" db="EMBL/GenBank/DDBJ databases">
        <title>The Genome Sequence of Sphaeroforma arctica JP610.</title>
        <authorList>
            <consortium name="The Broad Institute Genome Sequencing Platform"/>
            <person name="Russ C."/>
            <person name="Cuomo C."/>
            <person name="Young S.K."/>
            <person name="Zeng Q."/>
            <person name="Gargeya S."/>
            <person name="Alvarado L."/>
            <person name="Berlin A."/>
            <person name="Chapman S.B."/>
            <person name="Chen Z."/>
            <person name="Freedman E."/>
            <person name="Gellesch M."/>
            <person name="Goldberg J."/>
            <person name="Griggs A."/>
            <person name="Gujja S."/>
            <person name="Heilman E."/>
            <person name="Heiman D."/>
            <person name="Howarth C."/>
            <person name="Mehta T."/>
            <person name="Neiman D."/>
            <person name="Pearson M."/>
            <person name="Roberts A."/>
            <person name="Saif S."/>
            <person name="Shea T."/>
            <person name="Shenoy N."/>
            <person name="Sisk P."/>
            <person name="Stolte C."/>
            <person name="Sykes S."/>
            <person name="White J."/>
            <person name="Yandava C."/>
            <person name="Burger G."/>
            <person name="Gray M.W."/>
            <person name="Holland P.W.H."/>
            <person name="King N."/>
            <person name="Lang F.B.F."/>
            <person name="Roger A.J."/>
            <person name="Ruiz-Trillo I."/>
            <person name="Haas B."/>
            <person name="Nusbaum C."/>
            <person name="Birren B."/>
        </authorList>
    </citation>
    <scope>NUCLEOTIDE SEQUENCE [LARGE SCALE GENOMIC DNA]</scope>
    <source>
        <strain evidence="2 3">JP610</strain>
    </source>
</reference>
<keyword evidence="1" id="KW-0732">Signal</keyword>
<dbReference type="RefSeq" id="XP_014157303.1">
    <property type="nucleotide sequence ID" value="XM_014301828.1"/>
</dbReference>
<keyword evidence="3" id="KW-1185">Reference proteome</keyword>
<name>A0A0L0G3I5_9EUKA</name>
<dbReference type="Proteomes" id="UP000054560">
    <property type="component" value="Unassembled WGS sequence"/>
</dbReference>
<gene>
    <name evidence="2" type="ORF">SARC_04342</name>
</gene>
<dbReference type="GeneID" id="25904846"/>
<accession>A0A0L0G3I5</accession>
<evidence type="ECO:0008006" key="4">
    <source>
        <dbReference type="Google" id="ProtNLM"/>
    </source>
</evidence>
<protein>
    <recommendedName>
        <fullName evidence="4">Extracellular membrane protein CFEM domain-containing protein</fullName>
    </recommendedName>
</protein>
<feature type="chain" id="PRO_5005539174" description="Extracellular membrane protein CFEM domain-containing protein" evidence="1">
    <location>
        <begin position="18"/>
        <end position="96"/>
    </location>
</feature>
<feature type="signal peptide" evidence="1">
    <location>
        <begin position="1"/>
        <end position="17"/>
    </location>
</feature>
<evidence type="ECO:0000313" key="2">
    <source>
        <dbReference type="EMBL" id="KNC83401.1"/>
    </source>
</evidence>
<organism evidence="2 3">
    <name type="scientific">Sphaeroforma arctica JP610</name>
    <dbReference type="NCBI Taxonomy" id="667725"/>
    <lineage>
        <taxon>Eukaryota</taxon>
        <taxon>Ichthyosporea</taxon>
        <taxon>Ichthyophonida</taxon>
        <taxon>Sphaeroforma</taxon>
    </lineage>
</organism>
<proteinExistence type="predicted"/>
<dbReference type="EMBL" id="KQ241836">
    <property type="protein sequence ID" value="KNC83401.1"/>
    <property type="molecule type" value="Genomic_DNA"/>
</dbReference>
<evidence type="ECO:0000256" key="1">
    <source>
        <dbReference type="SAM" id="SignalP"/>
    </source>
</evidence>
<dbReference type="AlphaFoldDB" id="A0A0L0G3I5"/>
<sequence>MFSQAFLSAAVVALVSASSIAPRQALVSAMAPKLIESIKETLVPCASSDTCLLGCIESTLATEACDDAVNYPTAEDVSACVNDTIDEGLVLAKARV</sequence>
<evidence type="ECO:0000313" key="3">
    <source>
        <dbReference type="Proteomes" id="UP000054560"/>
    </source>
</evidence>